<dbReference type="STRING" id="139420.A0A371DW20"/>
<keyword evidence="2" id="KW-0472">Membrane</keyword>
<accession>A0A371DW20</accession>
<dbReference type="Proteomes" id="UP000256964">
    <property type="component" value="Unassembled WGS sequence"/>
</dbReference>
<evidence type="ECO:0000256" key="2">
    <source>
        <dbReference type="SAM" id="Phobius"/>
    </source>
</evidence>
<protein>
    <recommendedName>
        <fullName evidence="6">ABC transmembrane type-1 domain-containing protein</fullName>
    </recommendedName>
</protein>
<reference evidence="4 5" key="1">
    <citation type="journal article" date="2018" name="Biotechnol. Biofuels">
        <title>Integrative visual omics of the white-rot fungus Polyporus brumalis exposes the biotechnological potential of its oxidative enzymes for delignifying raw plant biomass.</title>
        <authorList>
            <person name="Miyauchi S."/>
            <person name="Rancon A."/>
            <person name="Drula E."/>
            <person name="Hage H."/>
            <person name="Chaduli D."/>
            <person name="Favel A."/>
            <person name="Grisel S."/>
            <person name="Henrissat B."/>
            <person name="Herpoel-Gimbert I."/>
            <person name="Ruiz-Duenas F.J."/>
            <person name="Chevret D."/>
            <person name="Hainaut M."/>
            <person name="Lin J."/>
            <person name="Wang M."/>
            <person name="Pangilinan J."/>
            <person name="Lipzen A."/>
            <person name="Lesage-Meessen L."/>
            <person name="Navarro D."/>
            <person name="Riley R."/>
            <person name="Grigoriev I.V."/>
            <person name="Zhou S."/>
            <person name="Raouche S."/>
            <person name="Rosso M.N."/>
        </authorList>
    </citation>
    <scope>NUCLEOTIDE SEQUENCE [LARGE SCALE GENOMIC DNA]</scope>
    <source>
        <strain evidence="4 5">BRFM 1820</strain>
    </source>
</reference>
<evidence type="ECO:0000256" key="1">
    <source>
        <dbReference type="SAM" id="MobiDB-lite"/>
    </source>
</evidence>
<gene>
    <name evidence="4" type="ORF">OH76DRAFT_1369761</name>
</gene>
<feature type="region of interest" description="Disordered" evidence="1">
    <location>
        <begin position="422"/>
        <end position="441"/>
    </location>
</feature>
<feature type="transmembrane region" description="Helical" evidence="2">
    <location>
        <begin position="176"/>
        <end position="195"/>
    </location>
</feature>
<keyword evidence="3" id="KW-0732">Signal</keyword>
<sequence>MRSRLPVMLRARSPLWKLWAFLSRVYTVAAQSDGTSDARSLSAALQNINGMSAIFSLLPVLTGKTQNVKCIAARTFPGSLTVVGLGAGRVLSKLQLGIMLLSADLYRNLVGELSYPHQEYVNAFSPPLIHIPTGTPERHSSNIIVNHNPTEDYMIEAWFQTQGLPAKVELSQGNNLRVLCGLLVYLLAYAFETFLCVQNAATGAAIPLVVVQAVSGVCWIVAVCILQAARGQGKRFVCLNRLATAEYRCFQLVTSGKHVRSAIISTQLTNIRDFNLFDSKYDSKRLKAVGGTMVASGMIDVFATVLVVGLNTWAYGWLAWQVVLIVVKVIFSLEPIRRIPVVDVHPLVGDTLDQGPPPPEAASARQGRKTRLPIIVDISPEFSFVEVSVTQNVVRETGTQARWCSRTPGLFIGQPYHLQRPTLPEKQSVGSSGSIPKPLPLQLPELSEKSVHDPEKISTADPALLPLPPSPLASKCASTTSSDSASTITASPTSPRVITEVPRIIISPESPLVASPTSSIFPPGIQAIARSASTRSASTRAPTPPTKSPRRAATMPLRGPPPVSIVTRGGLPNAASFPTRPRPAPSRSLSDTLVAPLQAAQDSEVKQKHPTSSSASQGDLILYLALGKDKDGKLTLSETEPAKESNQALQREFLACLAEVVKANKVPSVEFLLAVEAMRDGIRKTMSDKWYAFGTPDLSRYLRASYEDILWRRFV</sequence>
<keyword evidence="5" id="KW-1185">Reference proteome</keyword>
<feature type="compositionally biased region" description="Low complexity" evidence="1">
    <location>
        <begin position="472"/>
        <end position="494"/>
    </location>
</feature>
<evidence type="ECO:0008006" key="6">
    <source>
        <dbReference type="Google" id="ProtNLM"/>
    </source>
</evidence>
<evidence type="ECO:0000313" key="5">
    <source>
        <dbReference type="Proteomes" id="UP000256964"/>
    </source>
</evidence>
<keyword evidence="2" id="KW-0812">Transmembrane</keyword>
<organism evidence="4 5">
    <name type="scientific">Lentinus brumalis</name>
    <dbReference type="NCBI Taxonomy" id="2498619"/>
    <lineage>
        <taxon>Eukaryota</taxon>
        <taxon>Fungi</taxon>
        <taxon>Dikarya</taxon>
        <taxon>Basidiomycota</taxon>
        <taxon>Agaricomycotina</taxon>
        <taxon>Agaricomycetes</taxon>
        <taxon>Polyporales</taxon>
        <taxon>Polyporaceae</taxon>
        <taxon>Lentinus</taxon>
    </lineage>
</organism>
<feature type="region of interest" description="Disordered" evidence="1">
    <location>
        <begin position="448"/>
        <end position="494"/>
    </location>
</feature>
<dbReference type="EMBL" id="KZ857380">
    <property type="protein sequence ID" value="RDX56747.1"/>
    <property type="molecule type" value="Genomic_DNA"/>
</dbReference>
<feature type="compositionally biased region" description="Basic and acidic residues" evidence="1">
    <location>
        <begin position="448"/>
        <end position="458"/>
    </location>
</feature>
<dbReference type="OrthoDB" id="2754405at2759"/>
<feature type="transmembrane region" description="Helical" evidence="2">
    <location>
        <begin position="201"/>
        <end position="226"/>
    </location>
</feature>
<keyword evidence="2" id="KW-1133">Transmembrane helix</keyword>
<feature type="region of interest" description="Disordered" evidence="1">
    <location>
        <begin position="531"/>
        <end position="590"/>
    </location>
</feature>
<feature type="signal peptide" evidence="3">
    <location>
        <begin position="1"/>
        <end position="30"/>
    </location>
</feature>
<evidence type="ECO:0000256" key="3">
    <source>
        <dbReference type="SAM" id="SignalP"/>
    </source>
</evidence>
<proteinExistence type="predicted"/>
<dbReference type="AlphaFoldDB" id="A0A371DW20"/>
<name>A0A371DW20_9APHY</name>
<feature type="compositionally biased region" description="Low complexity" evidence="1">
    <location>
        <begin position="531"/>
        <end position="541"/>
    </location>
</feature>
<evidence type="ECO:0000313" key="4">
    <source>
        <dbReference type="EMBL" id="RDX56747.1"/>
    </source>
</evidence>
<feature type="chain" id="PRO_5016860140" description="ABC transmembrane type-1 domain-containing protein" evidence="3">
    <location>
        <begin position="31"/>
        <end position="715"/>
    </location>
</feature>